<organism evidence="2 3">
    <name type="scientific">Aquimarina brevivitae</name>
    <dbReference type="NCBI Taxonomy" id="323412"/>
    <lineage>
        <taxon>Bacteria</taxon>
        <taxon>Pseudomonadati</taxon>
        <taxon>Bacteroidota</taxon>
        <taxon>Flavobacteriia</taxon>
        <taxon>Flavobacteriales</taxon>
        <taxon>Flavobacteriaceae</taxon>
        <taxon>Aquimarina</taxon>
    </lineage>
</organism>
<gene>
    <name evidence="2" type="ORF">EV197_2763</name>
</gene>
<comment type="caution">
    <text evidence="2">The sequence shown here is derived from an EMBL/GenBank/DDBJ whole genome shotgun (WGS) entry which is preliminary data.</text>
</comment>
<proteinExistence type="predicted"/>
<name>A0A4Q7NZ50_9FLAO</name>
<dbReference type="EMBL" id="SGXE01000003">
    <property type="protein sequence ID" value="RZS92625.1"/>
    <property type="molecule type" value="Genomic_DNA"/>
</dbReference>
<evidence type="ECO:0000313" key="3">
    <source>
        <dbReference type="Proteomes" id="UP000292262"/>
    </source>
</evidence>
<accession>A0A4Q7NZ50</accession>
<sequence>MKLGLNLNDNAKKIIKIQPLFRFFFTFFVHIFVQQKAREFSTQFHFQPN</sequence>
<keyword evidence="3" id="KW-1185">Reference proteome</keyword>
<evidence type="ECO:0000256" key="1">
    <source>
        <dbReference type="SAM" id="Phobius"/>
    </source>
</evidence>
<evidence type="ECO:0000313" key="2">
    <source>
        <dbReference type="EMBL" id="RZS92625.1"/>
    </source>
</evidence>
<keyword evidence="1" id="KW-1133">Transmembrane helix</keyword>
<reference evidence="2 3" key="1">
    <citation type="submission" date="2019-02" db="EMBL/GenBank/DDBJ databases">
        <title>Genomic Encyclopedia of Type Strains, Phase IV (KMG-IV): sequencing the most valuable type-strain genomes for metagenomic binning, comparative biology and taxonomic classification.</title>
        <authorList>
            <person name="Goeker M."/>
        </authorList>
    </citation>
    <scope>NUCLEOTIDE SEQUENCE [LARGE SCALE GENOMIC DNA]</scope>
    <source>
        <strain evidence="2 3">DSM 17196</strain>
    </source>
</reference>
<keyword evidence="1" id="KW-0472">Membrane</keyword>
<dbReference type="AlphaFoldDB" id="A0A4Q7NZ50"/>
<dbReference type="Proteomes" id="UP000292262">
    <property type="component" value="Unassembled WGS sequence"/>
</dbReference>
<keyword evidence="1" id="KW-0812">Transmembrane</keyword>
<protein>
    <submittedName>
        <fullName evidence="2">Uncharacterized protein</fullName>
    </submittedName>
</protein>
<feature type="transmembrane region" description="Helical" evidence="1">
    <location>
        <begin position="20"/>
        <end position="37"/>
    </location>
</feature>